<evidence type="ECO:0000256" key="9">
    <source>
        <dbReference type="ARBA" id="ARBA00022801"/>
    </source>
</evidence>
<evidence type="ECO:0000256" key="4">
    <source>
        <dbReference type="ARBA" id="ARBA00008372"/>
    </source>
</evidence>
<keyword evidence="16" id="KW-1185">Reference proteome</keyword>
<dbReference type="EMBL" id="JADAQX010000383">
    <property type="protein sequence ID" value="KAF8820454.1"/>
    <property type="molecule type" value="Genomic_DNA"/>
</dbReference>
<evidence type="ECO:0000256" key="10">
    <source>
        <dbReference type="ARBA" id="ARBA00022839"/>
    </source>
</evidence>
<dbReference type="Proteomes" id="UP000823046">
    <property type="component" value="Unassembled WGS sequence"/>
</dbReference>
<dbReference type="InterPro" id="IPR039637">
    <property type="entry name" value="CNOT7/CNOT8/Pop2"/>
</dbReference>
<evidence type="ECO:0000256" key="7">
    <source>
        <dbReference type="ARBA" id="ARBA00022722"/>
    </source>
</evidence>
<keyword evidence="6" id="KW-0963">Cytoplasm</keyword>
<keyword evidence="11" id="KW-0694">RNA-binding</keyword>
<keyword evidence="14" id="KW-0539">Nucleus</keyword>
<accession>A0ABQ7J947</accession>
<keyword evidence="9" id="KW-0378">Hydrolase</keyword>
<dbReference type="Pfam" id="PF04857">
    <property type="entry name" value="CAF1"/>
    <property type="match status" value="2"/>
</dbReference>
<dbReference type="SUPFAM" id="SSF53098">
    <property type="entry name" value="Ribonuclease H-like"/>
    <property type="match status" value="1"/>
</dbReference>
<keyword evidence="10" id="KW-0269">Exonuclease</keyword>
<dbReference type="PANTHER" id="PTHR10797">
    <property type="entry name" value="CCR4-NOT TRANSCRIPTION COMPLEX SUBUNIT"/>
    <property type="match status" value="1"/>
</dbReference>
<evidence type="ECO:0000256" key="13">
    <source>
        <dbReference type="ARBA" id="ARBA00023163"/>
    </source>
</evidence>
<dbReference type="InterPro" id="IPR036397">
    <property type="entry name" value="RNaseH_sf"/>
</dbReference>
<evidence type="ECO:0000256" key="1">
    <source>
        <dbReference type="ARBA" id="ARBA00001663"/>
    </source>
</evidence>
<evidence type="ECO:0000256" key="14">
    <source>
        <dbReference type="ARBA" id="ARBA00023242"/>
    </source>
</evidence>
<evidence type="ECO:0000256" key="12">
    <source>
        <dbReference type="ARBA" id="ARBA00023015"/>
    </source>
</evidence>
<dbReference type="InterPro" id="IPR012337">
    <property type="entry name" value="RNaseH-like_sf"/>
</dbReference>
<proteinExistence type="inferred from homology"/>
<comment type="subcellular location">
    <subcellularLocation>
        <location evidence="3">Cytoplasm</location>
    </subcellularLocation>
    <subcellularLocation>
        <location evidence="2">Nucleus</location>
    </subcellularLocation>
</comment>
<comment type="similarity">
    <text evidence="4">Belongs to the CAF1 family.</text>
</comment>
<dbReference type="InterPro" id="IPR006941">
    <property type="entry name" value="RNase_CAF1"/>
</dbReference>
<dbReference type="EC" id="3.1.13.4" evidence="5"/>
<evidence type="ECO:0000256" key="8">
    <source>
        <dbReference type="ARBA" id="ARBA00022723"/>
    </source>
</evidence>
<sequence length="479" mass="52891">MNGYHVDPRKFQITEVWADNLEEEFERIRDVVEHYQYVAMDTEFPGIVARPAGNCMEYNYQTVKCNVDLLKVIQLGITFADSQGNLADGTSTWQFNFCFDLDRDMYAQDSIDFLKQSGIDFDQQQKKGISLQDFGELIMSSGLVMNEDVKWISFHGCYDFGYLLKLLTCAPLPLSEAQFFELLHDFFPALYDIKFLLKNVRNLNINGGQSLQKIADHLNVKRIGRQHQAGSDSLVTCRSFFKLMETYFDNQIDDSKFSGVIYGLGAAVLPKHLRSPLDTLDSGICGVNATAAMSAALHDEASMMSPLDLNPYTLTPNGYCNVPSSNCNVSSPVLVASPIYHPSNSGVPALSLNSTRGGGPSTLLQQLPVSIVDLAPSLAPSTSHNAVLSSLSLPSAPHIQQSSASVSSNGGISHPHLSRMFYSGASANAVASDYIDPGSIHRQQPQMNPHIQEMHWNLFNMEELDRMLVLDGHTTDNTV</sequence>
<dbReference type="Gene3D" id="3.30.420.10">
    <property type="entry name" value="Ribonuclease H-like superfamily/Ribonuclease H"/>
    <property type="match status" value="1"/>
</dbReference>
<evidence type="ECO:0000313" key="15">
    <source>
        <dbReference type="EMBL" id="KAF8820454.1"/>
    </source>
</evidence>
<keyword evidence="7" id="KW-0540">Nuclease</keyword>
<keyword evidence="12" id="KW-0805">Transcription regulation</keyword>
<gene>
    <name evidence="15" type="ORF">IE077_003166</name>
</gene>
<organism evidence="15 16">
    <name type="scientific">Cardiosporidium cionae</name>
    <dbReference type="NCBI Taxonomy" id="476202"/>
    <lineage>
        <taxon>Eukaryota</taxon>
        <taxon>Sar</taxon>
        <taxon>Alveolata</taxon>
        <taxon>Apicomplexa</taxon>
        <taxon>Aconoidasida</taxon>
        <taxon>Nephromycida</taxon>
        <taxon>Cardiosporidium</taxon>
    </lineage>
</organism>
<comment type="catalytic activity">
    <reaction evidence="1">
        <text>Exonucleolytic cleavage of poly(A) to 5'-AMP.</text>
        <dbReference type="EC" id="3.1.13.4"/>
    </reaction>
</comment>
<evidence type="ECO:0000256" key="2">
    <source>
        <dbReference type="ARBA" id="ARBA00004123"/>
    </source>
</evidence>
<keyword evidence="13" id="KW-0804">Transcription</keyword>
<evidence type="ECO:0000256" key="3">
    <source>
        <dbReference type="ARBA" id="ARBA00004496"/>
    </source>
</evidence>
<evidence type="ECO:0000256" key="6">
    <source>
        <dbReference type="ARBA" id="ARBA00022490"/>
    </source>
</evidence>
<keyword evidence="8" id="KW-0479">Metal-binding</keyword>
<evidence type="ECO:0000313" key="16">
    <source>
        <dbReference type="Proteomes" id="UP000823046"/>
    </source>
</evidence>
<protein>
    <recommendedName>
        <fullName evidence="5">poly(A)-specific ribonuclease</fullName>
        <ecNumber evidence="5">3.1.13.4</ecNumber>
    </recommendedName>
</protein>
<evidence type="ECO:0000256" key="11">
    <source>
        <dbReference type="ARBA" id="ARBA00022884"/>
    </source>
</evidence>
<comment type="caution">
    <text evidence="15">The sequence shown here is derived from an EMBL/GenBank/DDBJ whole genome shotgun (WGS) entry which is preliminary data.</text>
</comment>
<reference evidence="15 16" key="1">
    <citation type="journal article" date="2020" name="bioRxiv">
        <title>Metabolic contributions of an alphaproteobacterial endosymbiont in the apicomplexan Cardiosporidium cionae.</title>
        <authorList>
            <person name="Hunter E.S."/>
            <person name="Paight C.J."/>
            <person name="Lane C.E."/>
        </authorList>
    </citation>
    <scope>NUCLEOTIDE SEQUENCE [LARGE SCALE GENOMIC DNA]</scope>
    <source>
        <strain evidence="15">ESH_2018</strain>
    </source>
</reference>
<evidence type="ECO:0000256" key="5">
    <source>
        <dbReference type="ARBA" id="ARBA00012161"/>
    </source>
</evidence>
<name>A0ABQ7J947_9APIC</name>